<keyword evidence="1" id="KW-0472">Membrane</keyword>
<proteinExistence type="predicted"/>
<reference evidence="2" key="2">
    <citation type="submission" date="2021-08" db="EMBL/GenBank/DDBJ databases">
        <authorList>
            <person name="Tani A."/>
            <person name="Ola A."/>
            <person name="Ogura Y."/>
            <person name="Katsura K."/>
            <person name="Hayashi T."/>
        </authorList>
    </citation>
    <scope>NUCLEOTIDE SEQUENCE</scope>
    <source>
        <strain evidence="2">DSM 14458</strain>
    </source>
</reference>
<evidence type="ECO:0000313" key="2">
    <source>
        <dbReference type="EMBL" id="GJE77199.1"/>
    </source>
</evidence>
<dbReference type="RefSeq" id="WP_238308320.1">
    <property type="nucleotide sequence ID" value="NZ_BPRE01000013.1"/>
</dbReference>
<comment type="caution">
    <text evidence="2">The sequence shown here is derived from an EMBL/GenBank/DDBJ whole genome shotgun (WGS) entry which is preliminary data.</text>
</comment>
<gene>
    <name evidence="2" type="ORF">BGCPKDLD_3802</name>
</gene>
<keyword evidence="3" id="KW-1185">Reference proteome</keyword>
<keyword evidence="1" id="KW-1133">Transmembrane helix</keyword>
<evidence type="ECO:0000256" key="1">
    <source>
        <dbReference type="SAM" id="Phobius"/>
    </source>
</evidence>
<evidence type="ECO:0000313" key="3">
    <source>
        <dbReference type="Proteomes" id="UP001055093"/>
    </source>
</evidence>
<feature type="transmembrane region" description="Helical" evidence="1">
    <location>
        <begin position="40"/>
        <end position="58"/>
    </location>
</feature>
<dbReference type="Proteomes" id="UP001055093">
    <property type="component" value="Unassembled WGS sequence"/>
</dbReference>
<organism evidence="2 3">
    <name type="scientific">Methylorubrum suomiense</name>
    <dbReference type="NCBI Taxonomy" id="144191"/>
    <lineage>
        <taxon>Bacteria</taxon>
        <taxon>Pseudomonadati</taxon>
        <taxon>Pseudomonadota</taxon>
        <taxon>Alphaproteobacteria</taxon>
        <taxon>Hyphomicrobiales</taxon>
        <taxon>Methylobacteriaceae</taxon>
        <taxon>Methylorubrum</taxon>
    </lineage>
</organism>
<sequence length="67" mass="7278">MIGTIIIQVLGYSAAIFFGALAVISFISTEGKLKPENVNAFIRTFVLFFAISIAFAWATRFLAGYAP</sequence>
<keyword evidence="1" id="KW-0812">Transmembrane</keyword>
<protein>
    <submittedName>
        <fullName evidence="2">Uncharacterized protein</fullName>
    </submittedName>
</protein>
<feature type="transmembrane region" description="Helical" evidence="1">
    <location>
        <begin position="6"/>
        <end position="28"/>
    </location>
</feature>
<reference evidence="2" key="1">
    <citation type="journal article" date="2021" name="Front. Microbiol.">
        <title>Comprehensive Comparative Genomics and Phenotyping of Methylobacterium Species.</title>
        <authorList>
            <person name="Alessa O."/>
            <person name="Ogura Y."/>
            <person name="Fujitani Y."/>
            <person name="Takami H."/>
            <person name="Hayashi T."/>
            <person name="Sahin N."/>
            <person name="Tani A."/>
        </authorList>
    </citation>
    <scope>NUCLEOTIDE SEQUENCE</scope>
    <source>
        <strain evidence="2">DSM 14458</strain>
    </source>
</reference>
<accession>A0ABQ4V0N7</accession>
<name>A0ABQ4V0N7_9HYPH</name>
<dbReference type="EMBL" id="BPRE01000013">
    <property type="protein sequence ID" value="GJE77199.1"/>
    <property type="molecule type" value="Genomic_DNA"/>
</dbReference>